<evidence type="ECO:0000313" key="1">
    <source>
        <dbReference type="EMBL" id="EQD31669.1"/>
    </source>
</evidence>
<reference evidence="1" key="1">
    <citation type="submission" date="2013-08" db="EMBL/GenBank/DDBJ databases">
        <authorList>
            <person name="Mendez C."/>
            <person name="Richter M."/>
            <person name="Ferrer M."/>
            <person name="Sanchez J."/>
        </authorList>
    </citation>
    <scope>NUCLEOTIDE SEQUENCE</scope>
</reference>
<comment type="caution">
    <text evidence="1">The sequence shown here is derived from an EMBL/GenBank/DDBJ whole genome shotgun (WGS) entry which is preliminary data.</text>
</comment>
<dbReference type="GO" id="GO:0004386">
    <property type="term" value="F:helicase activity"/>
    <property type="evidence" value="ECO:0007669"/>
    <property type="project" value="UniProtKB-KW"/>
</dbReference>
<keyword evidence="1" id="KW-0347">Helicase</keyword>
<sequence>RDAVRAVLRAQAADQPWAEAQVRLRIAYGTFVRGFGPINHTVVSVTVDPETGEERETHRRPNLAPFADDPDCWLVASIEDYDLKAASRAWGRSSASG</sequence>
<dbReference type="EMBL" id="AUZX01014626">
    <property type="protein sequence ID" value="EQD31669.1"/>
    <property type="molecule type" value="Genomic_DNA"/>
</dbReference>
<dbReference type="AlphaFoldDB" id="T0ZSL7"/>
<gene>
    <name evidence="1" type="ORF">B1A_19822</name>
</gene>
<proteinExistence type="predicted"/>
<keyword evidence="1" id="KW-0547">Nucleotide-binding</keyword>
<keyword evidence="1" id="KW-0378">Hydrolase</keyword>
<reference evidence="1" key="2">
    <citation type="journal article" date="2014" name="ISME J.">
        <title>Microbial stratification in low pH oxic and suboxic macroscopic growths along an acid mine drainage.</title>
        <authorList>
            <person name="Mendez-Garcia C."/>
            <person name="Mesa V."/>
            <person name="Sprenger R.R."/>
            <person name="Richter M."/>
            <person name="Diez M.S."/>
            <person name="Solano J."/>
            <person name="Bargiela R."/>
            <person name="Golyshina O.V."/>
            <person name="Manteca A."/>
            <person name="Ramos J.L."/>
            <person name="Gallego J.R."/>
            <person name="Llorente I."/>
            <person name="Martins Dos Santos V.A."/>
            <person name="Jensen O.N."/>
            <person name="Pelaez A.I."/>
            <person name="Sanchez J."/>
            <person name="Ferrer M."/>
        </authorList>
    </citation>
    <scope>NUCLEOTIDE SEQUENCE</scope>
</reference>
<feature type="non-terminal residue" evidence="1">
    <location>
        <position position="1"/>
    </location>
</feature>
<keyword evidence="1" id="KW-0067">ATP-binding</keyword>
<name>T0ZSL7_9ZZZZ</name>
<organism evidence="1">
    <name type="scientific">mine drainage metagenome</name>
    <dbReference type="NCBI Taxonomy" id="410659"/>
    <lineage>
        <taxon>unclassified sequences</taxon>
        <taxon>metagenomes</taxon>
        <taxon>ecological metagenomes</taxon>
    </lineage>
</organism>
<accession>T0ZSL7</accession>
<protein>
    <submittedName>
        <fullName evidence="1">SNF2 family helicase</fullName>
    </submittedName>
</protein>